<evidence type="ECO:0000313" key="2">
    <source>
        <dbReference type="EMBL" id="KAJ7776906.1"/>
    </source>
</evidence>
<evidence type="ECO:0000313" key="3">
    <source>
        <dbReference type="Proteomes" id="UP001215280"/>
    </source>
</evidence>
<sequence>MGGNATESSTSGRYGTEDGRGKRAGYGAMGDSRSLCCVRGGWCPSCSRCAAGRSFERRAAWAQRMDGVRREAMKAAPRQRAVFLVAAQVVCYVRSSEGDIDSVEKASGASEEAQLCRTDGGADLAHRKRYDAAARFEWRGPEHNLLELRSRNGPAPQGIPTSLLHPPFRRSASR</sequence>
<protein>
    <submittedName>
        <fullName evidence="2">Uncharacterized protein</fullName>
    </submittedName>
</protein>
<dbReference type="Proteomes" id="UP001215280">
    <property type="component" value="Unassembled WGS sequence"/>
</dbReference>
<feature type="region of interest" description="Disordered" evidence="1">
    <location>
        <begin position="1"/>
        <end position="23"/>
    </location>
</feature>
<keyword evidence="3" id="KW-1185">Reference proteome</keyword>
<accession>A0AAD7K2K5</accession>
<proteinExistence type="predicted"/>
<name>A0AAD7K2K5_9AGAR</name>
<dbReference type="AlphaFoldDB" id="A0AAD7K2K5"/>
<dbReference type="EMBL" id="JARJLG010000011">
    <property type="protein sequence ID" value="KAJ7776906.1"/>
    <property type="molecule type" value="Genomic_DNA"/>
</dbReference>
<feature type="region of interest" description="Disordered" evidence="1">
    <location>
        <begin position="148"/>
        <end position="174"/>
    </location>
</feature>
<organism evidence="2 3">
    <name type="scientific">Mycena maculata</name>
    <dbReference type="NCBI Taxonomy" id="230809"/>
    <lineage>
        <taxon>Eukaryota</taxon>
        <taxon>Fungi</taxon>
        <taxon>Dikarya</taxon>
        <taxon>Basidiomycota</taxon>
        <taxon>Agaricomycotina</taxon>
        <taxon>Agaricomycetes</taxon>
        <taxon>Agaricomycetidae</taxon>
        <taxon>Agaricales</taxon>
        <taxon>Marasmiineae</taxon>
        <taxon>Mycenaceae</taxon>
        <taxon>Mycena</taxon>
    </lineage>
</organism>
<gene>
    <name evidence="2" type="ORF">DFH07DRAFT_798156</name>
</gene>
<reference evidence="2" key="1">
    <citation type="submission" date="2023-03" db="EMBL/GenBank/DDBJ databases">
        <title>Massive genome expansion in bonnet fungi (Mycena s.s.) driven by repeated elements and novel gene families across ecological guilds.</title>
        <authorList>
            <consortium name="Lawrence Berkeley National Laboratory"/>
            <person name="Harder C.B."/>
            <person name="Miyauchi S."/>
            <person name="Viragh M."/>
            <person name="Kuo A."/>
            <person name="Thoen E."/>
            <person name="Andreopoulos B."/>
            <person name="Lu D."/>
            <person name="Skrede I."/>
            <person name="Drula E."/>
            <person name="Henrissat B."/>
            <person name="Morin E."/>
            <person name="Kohler A."/>
            <person name="Barry K."/>
            <person name="LaButti K."/>
            <person name="Morin E."/>
            <person name="Salamov A."/>
            <person name="Lipzen A."/>
            <person name="Mereny Z."/>
            <person name="Hegedus B."/>
            <person name="Baldrian P."/>
            <person name="Stursova M."/>
            <person name="Weitz H."/>
            <person name="Taylor A."/>
            <person name="Grigoriev I.V."/>
            <person name="Nagy L.G."/>
            <person name="Martin F."/>
            <person name="Kauserud H."/>
        </authorList>
    </citation>
    <scope>NUCLEOTIDE SEQUENCE</scope>
    <source>
        <strain evidence="2">CBHHK188m</strain>
    </source>
</reference>
<comment type="caution">
    <text evidence="2">The sequence shown here is derived from an EMBL/GenBank/DDBJ whole genome shotgun (WGS) entry which is preliminary data.</text>
</comment>
<feature type="compositionally biased region" description="Polar residues" evidence="1">
    <location>
        <begin position="1"/>
        <end position="13"/>
    </location>
</feature>
<evidence type="ECO:0000256" key="1">
    <source>
        <dbReference type="SAM" id="MobiDB-lite"/>
    </source>
</evidence>